<evidence type="ECO:0000256" key="3">
    <source>
        <dbReference type="SAM" id="Phobius"/>
    </source>
</evidence>
<dbReference type="InterPro" id="IPR004629">
    <property type="entry name" value="WecG_TagA_CpsF"/>
</dbReference>
<name>A0A348WB92_9RHOB</name>
<dbReference type="Proteomes" id="UP000264719">
    <property type="component" value="Unassembled WGS sequence"/>
</dbReference>
<evidence type="ECO:0000313" key="5">
    <source>
        <dbReference type="Proteomes" id="UP000264719"/>
    </source>
</evidence>
<keyword evidence="3" id="KW-1133">Transmembrane helix</keyword>
<dbReference type="EMBL" id="DMVW01000083">
    <property type="protein sequence ID" value="HAR51804.1"/>
    <property type="molecule type" value="Genomic_DNA"/>
</dbReference>
<dbReference type="NCBIfam" id="TIGR00696">
    <property type="entry name" value="wecG_tagA_cpsF"/>
    <property type="match status" value="1"/>
</dbReference>
<evidence type="ECO:0000256" key="1">
    <source>
        <dbReference type="ARBA" id="ARBA00022676"/>
    </source>
</evidence>
<dbReference type="RefSeq" id="WP_339855860.1">
    <property type="nucleotide sequence ID" value="NZ_CAXAXR010000027.1"/>
</dbReference>
<sequence>MRIDTGTGTVGINIPTRDLLWQAVTDRLDRGNGFALATVNLDHLVKLRHDRAFARAYAGQDFVVADGRPIVWLSRLSRQPVALMPGSDLILPLARIAAKEDWPIALLGSTDAALAGAAEALVAKVPGLRVVHCFAPPMGFDPEGDAAAAALKDIETSGARLCFLALGAPKQEILALRGRALAPSVGFVSIGAGLDFLSGHQRRAPKLMRALALEWLWRALSSPKRLLPRYLACFAILPGLILQAWRQRRAR</sequence>
<gene>
    <name evidence="4" type="ORF">DCS45_07995</name>
</gene>
<comment type="caution">
    <text evidence="4">The sequence shown here is derived from an EMBL/GenBank/DDBJ whole genome shotgun (WGS) entry which is preliminary data.</text>
</comment>
<protein>
    <submittedName>
        <fullName evidence="4">Glycosyltransferase</fullName>
    </submittedName>
</protein>
<dbReference type="CDD" id="cd06533">
    <property type="entry name" value="Glyco_transf_WecG_TagA"/>
    <property type="match status" value="1"/>
</dbReference>
<accession>A0A348WB92</accession>
<feature type="transmembrane region" description="Helical" evidence="3">
    <location>
        <begin position="227"/>
        <end position="245"/>
    </location>
</feature>
<dbReference type="AlphaFoldDB" id="A0A348WB92"/>
<evidence type="ECO:0000256" key="2">
    <source>
        <dbReference type="ARBA" id="ARBA00022679"/>
    </source>
</evidence>
<dbReference type="PANTHER" id="PTHR34136:SF1">
    <property type="entry name" value="UDP-N-ACETYL-D-MANNOSAMINURONIC ACID TRANSFERASE"/>
    <property type="match status" value="1"/>
</dbReference>
<keyword evidence="3" id="KW-0472">Membrane</keyword>
<reference evidence="4 5" key="1">
    <citation type="journal article" date="2018" name="Nat. Biotechnol.">
        <title>A standardized bacterial taxonomy based on genome phylogeny substantially revises the tree of life.</title>
        <authorList>
            <person name="Parks D.H."/>
            <person name="Chuvochina M."/>
            <person name="Waite D.W."/>
            <person name="Rinke C."/>
            <person name="Skarshewski A."/>
            <person name="Chaumeil P.A."/>
            <person name="Hugenholtz P."/>
        </authorList>
    </citation>
    <scope>NUCLEOTIDE SEQUENCE [LARGE SCALE GENOMIC DNA]</scope>
    <source>
        <strain evidence="4">UBA9169</strain>
    </source>
</reference>
<evidence type="ECO:0000313" key="4">
    <source>
        <dbReference type="EMBL" id="HAR51804.1"/>
    </source>
</evidence>
<dbReference type="GO" id="GO:0016758">
    <property type="term" value="F:hexosyltransferase activity"/>
    <property type="evidence" value="ECO:0007669"/>
    <property type="project" value="TreeGrafter"/>
</dbReference>
<dbReference type="PANTHER" id="PTHR34136">
    <property type="match status" value="1"/>
</dbReference>
<dbReference type="Pfam" id="PF03808">
    <property type="entry name" value="Glyco_tran_WecG"/>
    <property type="match status" value="1"/>
</dbReference>
<organism evidence="4 5">
    <name type="scientific">Roseovarius nubinhibens</name>
    <dbReference type="NCBI Taxonomy" id="314263"/>
    <lineage>
        <taxon>Bacteria</taxon>
        <taxon>Pseudomonadati</taxon>
        <taxon>Pseudomonadota</taxon>
        <taxon>Alphaproteobacteria</taxon>
        <taxon>Rhodobacterales</taxon>
        <taxon>Roseobacteraceae</taxon>
        <taxon>Roseovarius</taxon>
    </lineage>
</organism>
<keyword evidence="2 4" id="KW-0808">Transferase</keyword>
<proteinExistence type="predicted"/>
<keyword evidence="1" id="KW-0328">Glycosyltransferase</keyword>
<keyword evidence="3" id="KW-0812">Transmembrane</keyword>